<dbReference type="Gene3D" id="3.40.50.720">
    <property type="entry name" value="NAD(P)-binding Rossmann-like Domain"/>
    <property type="match status" value="1"/>
</dbReference>
<comment type="similarity">
    <text evidence="1">Belongs to the short-chain dehydrogenases/reductases (SDR) family.</text>
</comment>
<evidence type="ECO:0000313" key="4">
    <source>
        <dbReference type="Proteomes" id="UP000005713"/>
    </source>
</evidence>
<dbReference type="EMBL" id="AAYA01000012">
    <property type="protein sequence ID" value="EBA06830.1"/>
    <property type="molecule type" value="Genomic_DNA"/>
</dbReference>
<dbReference type="SUPFAM" id="SSF51735">
    <property type="entry name" value="NAD(P)-binding Rossmann-fold domains"/>
    <property type="match status" value="1"/>
</dbReference>
<dbReference type="eggNOG" id="COG1028">
    <property type="taxonomic scope" value="Bacteria"/>
</dbReference>
<evidence type="ECO:0000256" key="1">
    <source>
        <dbReference type="ARBA" id="ARBA00006484"/>
    </source>
</evidence>
<protein>
    <submittedName>
        <fullName evidence="3">3-ketoacyl-(Acyl-carrier-protein) reductase</fullName>
        <ecNumber evidence="3">1.1.1.100</ecNumber>
    </submittedName>
</protein>
<dbReference type="PANTHER" id="PTHR43639">
    <property type="entry name" value="OXIDOREDUCTASE, SHORT-CHAIN DEHYDROGENASE/REDUCTASE FAMILY (AFU_ORTHOLOGUE AFUA_5G02870)"/>
    <property type="match status" value="1"/>
</dbReference>
<sequence>MTLDLTGKTAIITAGAGGIGLSIARRFADLGASLCICDISEEALDEARAVLPGALAIRADVARSEDIAALYEAFGTRHETLDILVNNAGISGPNKPMDEITDDEWAQTMGVNVTAAFYATRAAVPFFRAASSGCVINMGSVAGRVGMPLRLPYSVSKFAIRGLTETLAIELGEFGIRVNSILPGLVNGPRGRRVIAEQAASRGMQPEAYAEMFLHNISMHSMVEMDEIADMAAFLASDLAPHVSGQSIGVCGNFESYRAPLVMAS</sequence>
<accession>A3K771</accession>
<name>A3K771_SAGS3</name>
<keyword evidence="4" id="KW-1185">Reference proteome</keyword>
<dbReference type="RefSeq" id="WP_005861454.1">
    <property type="nucleotide sequence ID" value="NZ_AAYA01000012.1"/>
</dbReference>
<dbReference type="EC" id="1.1.1.100" evidence="3"/>
<dbReference type="InterPro" id="IPR036291">
    <property type="entry name" value="NAD(P)-bd_dom_sf"/>
</dbReference>
<dbReference type="PANTHER" id="PTHR43639:SF1">
    <property type="entry name" value="SHORT-CHAIN DEHYDROGENASE_REDUCTASE FAMILY PROTEIN"/>
    <property type="match status" value="1"/>
</dbReference>
<dbReference type="InterPro" id="IPR002347">
    <property type="entry name" value="SDR_fam"/>
</dbReference>
<dbReference type="InterPro" id="IPR020904">
    <property type="entry name" value="Sc_DH/Rdtase_CS"/>
</dbReference>
<evidence type="ECO:0000313" key="3">
    <source>
        <dbReference type="EMBL" id="EBA06830.1"/>
    </source>
</evidence>
<dbReference type="PROSITE" id="PS00061">
    <property type="entry name" value="ADH_SHORT"/>
    <property type="match status" value="1"/>
</dbReference>
<dbReference type="Pfam" id="PF13561">
    <property type="entry name" value="adh_short_C2"/>
    <property type="match status" value="1"/>
</dbReference>
<dbReference type="PRINTS" id="PR00080">
    <property type="entry name" value="SDRFAMILY"/>
</dbReference>
<reference evidence="3 4" key="1">
    <citation type="submission" date="2006-06" db="EMBL/GenBank/DDBJ databases">
        <authorList>
            <person name="Moran M.A."/>
            <person name="Ferriera S."/>
            <person name="Johnson J."/>
            <person name="Kravitz S."/>
            <person name="Beeson K."/>
            <person name="Sutton G."/>
            <person name="Rogers Y.-H."/>
            <person name="Friedman R."/>
            <person name="Frazier M."/>
            <person name="Venter J.C."/>
        </authorList>
    </citation>
    <scope>NUCLEOTIDE SEQUENCE [LARGE SCALE GENOMIC DNA]</scope>
    <source>
        <strain evidence="3 4">E-37</strain>
    </source>
</reference>
<comment type="caution">
    <text evidence="3">The sequence shown here is derived from an EMBL/GenBank/DDBJ whole genome shotgun (WGS) entry which is preliminary data.</text>
</comment>
<dbReference type="AlphaFoldDB" id="A3K771"/>
<dbReference type="PRINTS" id="PR00081">
    <property type="entry name" value="GDHRDH"/>
</dbReference>
<proteinExistence type="inferred from homology"/>
<dbReference type="Proteomes" id="UP000005713">
    <property type="component" value="Unassembled WGS sequence"/>
</dbReference>
<gene>
    <name evidence="3" type="primary">fabG</name>
    <name evidence="3" type="ORF">SSE37_00125</name>
</gene>
<dbReference type="CDD" id="cd05233">
    <property type="entry name" value="SDR_c"/>
    <property type="match status" value="1"/>
</dbReference>
<organism evidence="3 4">
    <name type="scientific">Sagittula stellata (strain ATCC 700073 / DSM 11524 / E-37)</name>
    <dbReference type="NCBI Taxonomy" id="388399"/>
    <lineage>
        <taxon>Bacteria</taxon>
        <taxon>Pseudomonadati</taxon>
        <taxon>Pseudomonadota</taxon>
        <taxon>Alphaproteobacteria</taxon>
        <taxon>Rhodobacterales</taxon>
        <taxon>Roseobacteraceae</taxon>
        <taxon>Sagittula</taxon>
    </lineage>
</organism>
<keyword evidence="2 3" id="KW-0560">Oxidoreductase</keyword>
<evidence type="ECO:0000256" key="2">
    <source>
        <dbReference type="ARBA" id="ARBA00023002"/>
    </source>
</evidence>
<dbReference type="GO" id="GO:0004316">
    <property type="term" value="F:3-oxoacyl-[acyl-carrier-protein] reductase (NADPH) activity"/>
    <property type="evidence" value="ECO:0007669"/>
    <property type="project" value="UniProtKB-EC"/>
</dbReference>
<dbReference type="FunFam" id="3.40.50.720:FF:000084">
    <property type="entry name" value="Short-chain dehydrogenase reductase"/>
    <property type="match status" value="1"/>
</dbReference>